<evidence type="ECO:0000256" key="9">
    <source>
        <dbReference type="ARBA" id="ARBA00022848"/>
    </source>
</evidence>
<dbReference type="CDD" id="cd11056">
    <property type="entry name" value="CYP6-like"/>
    <property type="match status" value="1"/>
</dbReference>
<dbReference type="GO" id="GO:0016705">
    <property type="term" value="F:oxidoreductase activity, acting on paired donors, with incorporation or reduction of molecular oxygen"/>
    <property type="evidence" value="ECO:0007669"/>
    <property type="project" value="InterPro"/>
</dbReference>
<dbReference type="InterPro" id="IPR050476">
    <property type="entry name" value="Insect_CytP450_Detox"/>
</dbReference>
<name>A0A8K0P3Y8_LADFU</name>
<accession>A0A8K0P3Y8</accession>
<organism evidence="17 18">
    <name type="scientific">Ladona fulva</name>
    <name type="common">Scarce chaser dragonfly</name>
    <name type="synonym">Libellula fulva</name>
    <dbReference type="NCBI Taxonomy" id="123851"/>
    <lineage>
        <taxon>Eukaryota</taxon>
        <taxon>Metazoa</taxon>
        <taxon>Ecdysozoa</taxon>
        <taxon>Arthropoda</taxon>
        <taxon>Hexapoda</taxon>
        <taxon>Insecta</taxon>
        <taxon>Pterygota</taxon>
        <taxon>Palaeoptera</taxon>
        <taxon>Odonata</taxon>
        <taxon>Epiprocta</taxon>
        <taxon>Anisoptera</taxon>
        <taxon>Libelluloidea</taxon>
        <taxon>Libellulidae</taxon>
        <taxon>Ladona</taxon>
    </lineage>
</organism>
<dbReference type="SUPFAM" id="SSF48264">
    <property type="entry name" value="Cytochrome P450"/>
    <property type="match status" value="1"/>
</dbReference>
<evidence type="ECO:0000256" key="7">
    <source>
        <dbReference type="ARBA" id="ARBA00022723"/>
    </source>
</evidence>
<dbReference type="PRINTS" id="PR00465">
    <property type="entry name" value="EP450IV"/>
</dbReference>
<dbReference type="GO" id="GO:0020037">
    <property type="term" value="F:heme binding"/>
    <property type="evidence" value="ECO:0007669"/>
    <property type="project" value="InterPro"/>
</dbReference>
<comment type="function">
    <text evidence="2">May be involved in the metabolism of insect hormones and in the breakdown of synthetic insecticides.</text>
</comment>
<dbReference type="Gene3D" id="1.10.630.10">
    <property type="entry name" value="Cytochrome P450"/>
    <property type="match status" value="1"/>
</dbReference>
<keyword evidence="9" id="KW-0492">Microsome</keyword>
<evidence type="ECO:0008006" key="19">
    <source>
        <dbReference type="Google" id="ProtNLM"/>
    </source>
</evidence>
<reference evidence="17" key="1">
    <citation type="submission" date="2013-04" db="EMBL/GenBank/DDBJ databases">
        <authorList>
            <person name="Qu J."/>
            <person name="Murali S.C."/>
            <person name="Bandaranaike D."/>
            <person name="Bellair M."/>
            <person name="Blankenburg K."/>
            <person name="Chao H."/>
            <person name="Dinh H."/>
            <person name="Doddapaneni H."/>
            <person name="Downs B."/>
            <person name="Dugan-Rocha S."/>
            <person name="Elkadiri S."/>
            <person name="Gnanaolivu R.D."/>
            <person name="Hernandez B."/>
            <person name="Javaid M."/>
            <person name="Jayaseelan J.C."/>
            <person name="Lee S."/>
            <person name="Li M."/>
            <person name="Ming W."/>
            <person name="Munidasa M."/>
            <person name="Muniz J."/>
            <person name="Nguyen L."/>
            <person name="Ongeri F."/>
            <person name="Osuji N."/>
            <person name="Pu L.-L."/>
            <person name="Puazo M."/>
            <person name="Qu C."/>
            <person name="Quiroz J."/>
            <person name="Raj R."/>
            <person name="Weissenberger G."/>
            <person name="Xin Y."/>
            <person name="Zou X."/>
            <person name="Han Y."/>
            <person name="Richards S."/>
            <person name="Worley K."/>
            <person name="Muzny D."/>
            <person name="Gibbs R."/>
        </authorList>
    </citation>
    <scope>NUCLEOTIDE SEQUENCE</scope>
    <source>
        <strain evidence="17">Sampled in the wild</strain>
    </source>
</reference>
<dbReference type="EMBL" id="KZ308865">
    <property type="protein sequence ID" value="KAG8235010.1"/>
    <property type="molecule type" value="Genomic_DNA"/>
</dbReference>
<comment type="similarity">
    <text evidence="5 15">Belongs to the cytochrome P450 family.</text>
</comment>
<evidence type="ECO:0000313" key="18">
    <source>
        <dbReference type="Proteomes" id="UP000792457"/>
    </source>
</evidence>
<keyword evidence="11 14" id="KW-0408">Iron</keyword>
<keyword evidence="6 14" id="KW-0349">Heme</keyword>
<dbReference type="PRINTS" id="PR00385">
    <property type="entry name" value="P450"/>
</dbReference>
<dbReference type="FunFam" id="1.10.630.10:FF:000042">
    <property type="entry name" value="Cytochrome P450"/>
    <property type="match status" value="1"/>
</dbReference>
<keyword evidence="7 14" id="KW-0479">Metal-binding</keyword>
<keyword evidence="8" id="KW-0256">Endoplasmic reticulum</keyword>
<keyword evidence="10 15" id="KW-0560">Oxidoreductase</keyword>
<comment type="cofactor">
    <cofactor evidence="1 14">
        <name>heme</name>
        <dbReference type="ChEBI" id="CHEBI:30413"/>
    </cofactor>
</comment>
<dbReference type="PROSITE" id="PS00086">
    <property type="entry name" value="CYTOCHROME_P450"/>
    <property type="match status" value="1"/>
</dbReference>
<keyword evidence="16" id="KW-0812">Transmembrane</keyword>
<keyword evidence="12 15" id="KW-0503">Monooxygenase</keyword>
<dbReference type="OrthoDB" id="2789670at2759"/>
<evidence type="ECO:0000256" key="2">
    <source>
        <dbReference type="ARBA" id="ARBA00003690"/>
    </source>
</evidence>
<keyword evidence="16" id="KW-1133">Transmembrane helix</keyword>
<dbReference type="InterPro" id="IPR001128">
    <property type="entry name" value="Cyt_P450"/>
</dbReference>
<comment type="subcellular location">
    <subcellularLocation>
        <location evidence="4">Endoplasmic reticulum membrane</location>
        <topology evidence="4">Peripheral membrane protein</topology>
    </subcellularLocation>
    <subcellularLocation>
        <location evidence="3">Microsome membrane</location>
        <topology evidence="3">Peripheral membrane protein</topology>
    </subcellularLocation>
</comment>
<evidence type="ECO:0000256" key="13">
    <source>
        <dbReference type="ARBA" id="ARBA00023136"/>
    </source>
</evidence>
<sequence length="523" mass="59674">MDVLVTLIFSILAIIILVLAVIYFYATKNYRYWTDRGVPNLKPTFPYGNFGELIKQKIALVEYYEKLYKAFKGCPIAGYISVMEPVLLVRDPEIVKQMLVKDFDNFHDRGVYFDEEKDPLVAHLFNLTGQRWHQLRQKISPTFTSGKMRYMFPLIKACAEEFQKTVMREIEENGNEIEVKDLNARYTTDIIGSSAFGIDAGSLAEPEAEMRVIGRKIFPGETKDGIKNFIFFLSPKLSKFFKVKLVDPFVEESLIKIVSDTMEYREKNKIERNDFLQLLIRMKNDGRNDEVKNDGDVELNLNQLCAQCFVFFVGGFETSATTMTFTLYELAKNPSLQKDVADEVNRVLEAHNGVMTYESLADMNLLDMVIAEALRLYPPVPILFRECTRDYTIKGSDFPNLLSKGHSGDLLVEKGMKVIFPTCAMHRDPELFPDPERFDPQRFTEEAKAARSAFAYLPFGEGPRFCIGMRFGKMQTKAGIASLISKFELRLGSKSSGKLILDPASFVPTVKGGMFISFFPRKN</sequence>
<dbReference type="PANTHER" id="PTHR24292">
    <property type="entry name" value="CYTOCHROME P450"/>
    <property type="match status" value="1"/>
</dbReference>
<feature type="binding site" description="axial binding residue" evidence="14">
    <location>
        <position position="466"/>
    </location>
    <ligand>
        <name>heme</name>
        <dbReference type="ChEBI" id="CHEBI:30413"/>
    </ligand>
    <ligandPart>
        <name>Fe</name>
        <dbReference type="ChEBI" id="CHEBI:18248"/>
    </ligandPart>
</feature>
<dbReference type="InterPro" id="IPR002403">
    <property type="entry name" value="Cyt_P450_E_grp-IV"/>
</dbReference>
<evidence type="ECO:0000256" key="4">
    <source>
        <dbReference type="ARBA" id="ARBA00004406"/>
    </source>
</evidence>
<evidence type="ECO:0000313" key="17">
    <source>
        <dbReference type="EMBL" id="KAG8235010.1"/>
    </source>
</evidence>
<evidence type="ECO:0000256" key="15">
    <source>
        <dbReference type="RuleBase" id="RU000461"/>
    </source>
</evidence>
<evidence type="ECO:0000256" key="1">
    <source>
        <dbReference type="ARBA" id="ARBA00001971"/>
    </source>
</evidence>
<evidence type="ECO:0000256" key="11">
    <source>
        <dbReference type="ARBA" id="ARBA00023004"/>
    </source>
</evidence>
<evidence type="ECO:0000256" key="3">
    <source>
        <dbReference type="ARBA" id="ARBA00004174"/>
    </source>
</evidence>
<dbReference type="GO" id="GO:0005789">
    <property type="term" value="C:endoplasmic reticulum membrane"/>
    <property type="evidence" value="ECO:0007669"/>
    <property type="project" value="UniProtKB-SubCell"/>
</dbReference>
<dbReference type="InterPro" id="IPR017972">
    <property type="entry name" value="Cyt_P450_CS"/>
</dbReference>
<dbReference type="InterPro" id="IPR036396">
    <property type="entry name" value="Cyt_P450_sf"/>
</dbReference>
<dbReference type="GO" id="GO:0005506">
    <property type="term" value="F:iron ion binding"/>
    <property type="evidence" value="ECO:0007669"/>
    <property type="project" value="InterPro"/>
</dbReference>
<keyword evidence="18" id="KW-1185">Reference proteome</keyword>
<evidence type="ECO:0000256" key="12">
    <source>
        <dbReference type="ARBA" id="ARBA00023033"/>
    </source>
</evidence>
<dbReference type="AlphaFoldDB" id="A0A8K0P3Y8"/>
<keyword evidence="13 16" id="KW-0472">Membrane</keyword>
<evidence type="ECO:0000256" key="5">
    <source>
        <dbReference type="ARBA" id="ARBA00010617"/>
    </source>
</evidence>
<evidence type="ECO:0000256" key="6">
    <source>
        <dbReference type="ARBA" id="ARBA00022617"/>
    </source>
</evidence>
<protein>
    <recommendedName>
        <fullName evidence="19">Cytochrome P450</fullName>
    </recommendedName>
</protein>
<gene>
    <name evidence="17" type="ORF">J437_LFUL015673</name>
</gene>
<dbReference type="GO" id="GO:0004497">
    <property type="term" value="F:monooxygenase activity"/>
    <property type="evidence" value="ECO:0007669"/>
    <property type="project" value="UniProtKB-KW"/>
</dbReference>
<evidence type="ECO:0000256" key="10">
    <source>
        <dbReference type="ARBA" id="ARBA00023002"/>
    </source>
</evidence>
<reference evidence="17" key="2">
    <citation type="submission" date="2017-10" db="EMBL/GenBank/DDBJ databases">
        <title>Ladona fulva Genome sequencing and assembly.</title>
        <authorList>
            <person name="Murali S."/>
            <person name="Richards S."/>
            <person name="Bandaranaike D."/>
            <person name="Bellair M."/>
            <person name="Blankenburg K."/>
            <person name="Chao H."/>
            <person name="Dinh H."/>
            <person name="Doddapaneni H."/>
            <person name="Dugan-Rocha S."/>
            <person name="Elkadiri S."/>
            <person name="Gnanaolivu R."/>
            <person name="Hernandez B."/>
            <person name="Skinner E."/>
            <person name="Javaid M."/>
            <person name="Lee S."/>
            <person name="Li M."/>
            <person name="Ming W."/>
            <person name="Munidasa M."/>
            <person name="Muniz J."/>
            <person name="Nguyen L."/>
            <person name="Hughes D."/>
            <person name="Osuji N."/>
            <person name="Pu L.-L."/>
            <person name="Puazo M."/>
            <person name="Qu C."/>
            <person name="Quiroz J."/>
            <person name="Raj R."/>
            <person name="Weissenberger G."/>
            <person name="Xin Y."/>
            <person name="Zou X."/>
            <person name="Han Y."/>
            <person name="Worley K."/>
            <person name="Muzny D."/>
            <person name="Gibbs R."/>
        </authorList>
    </citation>
    <scope>NUCLEOTIDE SEQUENCE</scope>
    <source>
        <strain evidence="17">Sampled in the wild</strain>
    </source>
</reference>
<dbReference type="Proteomes" id="UP000792457">
    <property type="component" value="Unassembled WGS sequence"/>
</dbReference>
<proteinExistence type="inferred from homology"/>
<dbReference type="Pfam" id="PF00067">
    <property type="entry name" value="p450"/>
    <property type="match status" value="1"/>
</dbReference>
<evidence type="ECO:0000256" key="14">
    <source>
        <dbReference type="PIRSR" id="PIRSR602403-1"/>
    </source>
</evidence>
<feature type="transmembrane region" description="Helical" evidence="16">
    <location>
        <begin position="6"/>
        <end position="26"/>
    </location>
</feature>
<evidence type="ECO:0000256" key="16">
    <source>
        <dbReference type="SAM" id="Phobius"/>
    </source>
</evidence>
<evidence type="ECO:0000256" key="8">
    <source>
        <dbReference type="ARBA" id="ARBA00022824"/>
    </source>
</evidence>
<dbReference type="PANTHER" id="PTHR24292:SF100">
    <property type="entry name" value="CYTOCHROME P450 6A16, ISOFORM B-RELATED"/>
    <property type="match status" value="1"/>
</dbReference>
<comment type="caution">
    <text evidence="17">The sequence shown here is derived from an EMBL/GenBank/DDBJ whole genome shotgun (WGS) entry which is preliminary data.</text>
</comment>